<name>A0ABT0SD35_9GAMM</name>
<feature type="transmembrane region" description="Helical" evidence="8">
    <location>
        <begin position="348"/>
        <end position="365"/>
    </location>
</feature>
<protein>
    <submittedName>
        <fullName evidence="9">Glycosyltransferase family 39 protein</fullName>
        <ecNumber evidence="9">2.4.-.-</ecNumber>
    </submittedName>
</protein>
<evidence type="ECO:0000256" key="2">
    <source>
        <dbReference type="ARBA" id="ARBA00022475"/>
    </source>
</evidence>
<dbReference type="GO" id="GO:0016757">
    <property type="term" value="F:glycosyltransferase activity"/>
    <property type="evidence" value="ECO:0007669"/>
    <property type="project" value="UniProtKB-KW"/>
</dbReference>
<keyword evidence="3 9" id="KW-0328">Glycosyltransferase</keyword>
<keyword evidence="10" id="KW-1185">Reference proteome</keyword>
<evidence type="ECO:0000256" key="5">
    <source>
        <dbReference type="ARBA" id="ARBA00022692"/>
    </source>
</evidence>
<sequence>MLLALIVLLAAWLRIDAALETRVEQPIRADAAVYVAYAYNLHHFATYSKENTFVDPAGAGPSRPDAFAAPGYPALLSLLIDGHPDWDFIRRVMLLQALLGTAMVPLTYLIGLRLVPRRLALLPALLVALSPKLIAAGTYLLTETLFTALLLASLAWIIFSANRHRAWMAFSGGVLLAATALVRPTLQYILPFLLIALLPTLPKAFRLRYAIAMTLGFVLVTGAWATRNLVATGQASDQTLAISALVHGHYPFMMYDFKPESRGYPYRFDPQIATLSESMPAAVQGIAKRIRDAPATYLHWYLAGKPLAFLAWSDPAAIDGIFTYPTPESPYHQQPLFKLTLAVMRASHWLWVGLFLVPLLLVPTTRWRKHIPDHQAAALHATCATGVYFILIHMAGFPIARYNIPLLPVIFLLATYTLAAFGQAFRTRRAAARDTGPG</sequence>
<evidence type="ECO:0000256" key="6">
    <source>
        <dbReference type="ARBA" id="ARBA00022989"/>
    </source>
</evidence>
<gene>
    <name evidence="9" type="ORF">K5L01_00730</name>
</gene>
<keyword evidence="2" id="KW-1003">Cell membrane</keyword>
<keyword evidence="6 8" id="KW-1133">Transmembrane helix</keyword>
<evidence type="ECO:0000256" key="3">
    <source>
        <dbReference type="ARBA" id="ARBA00022676"/>
    </source>
</evidence>
<organism evidence="9 10">
    <name type="scientific">Stenotrophomonas mori</name>
    <dbReference type="NCBI Taxonomy" id="2871096"/>
    <lineage>
        <taxon>Bacteria</taxon>
        <taxon>Pseudomonadati</taxon>
        <taxon>Pseudomonadota</taxon>
        <taxon>Gammaproteobacteria</taxon>
        <taxon>Lysobacterales</taxon>
        <taxon>Lysobacteraceae</taxon>
        <taxon>Stenotrophomonas</taxon>
    </lineage>
</organism>
<comment type="caution">
    <text evidence="9">The sequence shown here is derived from an EMBL/GenBank/DDBJ whole genome shotgun (WGS) entry which is preliminary data.</text>
</comment>
<feature type="transmembrane region" description="Helical" evidence="8">
    <location>
        <begin position="133"/>
        <end position="159"/>
    </location>
</feature>
<dbReference type="EC" id="2.4.-.-" evidence="9"/>
<accession>A0ABT0SD35</accession>
<dbReference type="RefSeq" id="WP_250061027.1">
    <property type="nucleotide sequence ID" value="NZ_JAIKTS010000001.1"/>
</dbReference>
<keyword evidence="7 8" id="KW-0472">Membrane</keyword>
<proteinExistence type="predicted"/>
<feature type="transmembrane region" description="Helical" evidence="8">
    <location>
        <begin position="207"/>
        <end position="225"/>
    </location>
</feature>
<evidence type="ECO:0000256" key="4">
    <source>
        <dbReference type="ARBA" id="ARBA00022679"/>
    </source>
</evidence>
<evidence type="ECO:0000256" key="7">
    <source>
        <dbReference type="ARBA" id="ARBA00023136"/>
    </source>
</evidence>
<evidence type="ECO:0000256" key="8">
    <source>
        <dbReference type="SAM" id="Phobius"/>
    </source>
</evidence>
<evidence type="ECO:0000313" key="9">
    <source>
        <dbReference type="EMBL" id="MCL7713182.1"/>
    </source>
</evidence>
<evidence type="ECO:0000256" key="1">
    <source>
        <dbReference type="ARBA" id="ARBA00004651"/>
    </source>
</evidence>
<dbReference type="PANTHER" id="PTHR33908:SF11">
    <property type="entry name" value="MEMBRANE PROTEIN"/>
    <property type="match status" value="1"/>
</dbReference>
<feature type="transmembrane region" description="Helical" evidence="8">
    <location>
        <begin position="93"/>
        <end position="112"/>
    </location>
</feature>
<dbReference type="InterPro" id="IPR050297">
    <property type="entry name" value="LipidA_mod_glycosyltrf_83"/>
</dbReference>
<dbReference type="EMBL" id="JAIKTS010000001">
    <property type="protein sequence ID" value="MCL7713182.1"/>
    <property type="molecule type" value="Genomic_DNA"/>
</dbReference>
<feature type="transmembrane region" description="Helical" evidence="8">
    <location>
        <begin position="377"/>
        <end position="400"/>
    </location>
</feature>
<keyword evidence="4 9" id="KW-0808">Transferase</keyword>
<feature type="transmembrane region" description="Helical" evidence="8">
    <location>
        <begin position="406"/>
        <end position="425"/>
    </location>
</feature>
<comment type="subcellular location">
    <subcellularLocation>
        <location evidence="1">Cell membrane</location>
        <topology evidence="1">Multi-pass membrane protein</topology>
    </subcellularLocation>
</comment>
<evidence type="ECO:0000313" key="10">
    <source>
        <dbReference type="Proteomes" id="UP001431235"/>
    </source>
</evidence>
<dbReference type="PANTHER" id="PTHR33908">
    <property type="entry name" value="MANNOSYLTRANSFERASE YKCB-RELATED"/>
    <property type="match status" value="1"/>
</dbReference>
<dbReference type="Proteomes" id="UP001431235">
    <property type="component" value="Unassembled WGS sequence"/>
</dbReference>
<keyword evidence="5 8" id="KW-0812">Transmembrane</keyword>
<reference evidence="9 10" key="1">
    <citation type="submission" date="2021-08" db="EMBL/GenBank/DDBJ databases">
        <title>Novel members of of the genus Stenotrophomonas from differernt environment.</title>
        <authorList>
            <person name="Deng Y."/>
        </authorList>
    </citation>
    <scope>NUCLEOTIDE SEQUENCE [LARGE SCALE GENOMIC DNA]</scope>
    <source>
        <strain evidence="9 10">CPCC 101365</strain>
    </source>
</reference>
<feature type="transmembrane region" description="Helical" evidence="8">
    <location>
        <begin position="165"/>
        <end position="186"/>
    </location>
</feature>